<gene>
    <name evidence="1" type="ORF">G7B40_025785</name>
</gene>
<evidence type="ECO:0000313" key="2">
    <source>
        <dbReference type="Proteomes" id="UP000667802"/>
    </source>
</evidence>
<sequence>MTLTFNKELYSELLSKYQPKIIKNENDNDYFLVIVEELMSRNKLTPEEDSLLELNDRDVQRSH</sequence>
<comment type="caution">
    <text evidence="1">The sequence shown here is derived from an EMBL/GenBank/DDBJ whole genome shotgun (WGS) entry which is preliminary data.</text>
</comment>
<organism evidence="1 2">
    <name type="scientific">Aetokthonos hydrillicola Thurmond2011</name>
    <dbReference type="NCBI Taxonomy" id="2712845"/>
    <lineage>
        <taxon>Bacteria</taxon>
        <taxon>Bacillati</taxon>
        <taxon>Cyanobacteriota</taxon>
        <taxon>Cyanophyceae</taxon>
        <taxon>Nostocales</taxon>
        <taxon>Hapalosiphonaceae</taxon>
        <taxon>Aetokthonos</taxon>
    </lineage>
</organism>
<accession>A0AAP5MBI6</accession>
<dbReference type="EMBL" id="JAALHA020000015">
    <property type="protein sequence ID" value="MDR9897947.1"/>
    <property type="molecule type" value="Genomic_DNA"/>
</dbReference>
<keyword evidence="2" id="KW-1185">Reference proteome</keyword>
<protein>
    <submittedName>
        <fullName evidence="1">Uncharacterized protein</fullName>
    </submittedName>
</protein>
<proteinExistence type="predicted"/>
<dbReference type="RefSeq" id="WP_208344983.1">
    <property type="nucleotide sequence ID" value="NZ_CAWQFN010000566.1"/>
</dbReference>
<dbReference type="AlphaFoldDB" id="A0AAP5MBI6"/>
<reference evidence="2" key="1">
    <citation type="journal article" date="2021" name="Science">
        <title>Hunting the eagle killer: A cyanobacterial neurotoxin causes vacuolar myelinopathy.</title>
        <authorList>
            <person name="Breinlinger S."/>
            <person name="Phillips T.J."/>
            <person name="Haram B.N."/>
            <person name="Mares J."/>
            <person name="Martinez Yerena J.A."/>
            <person name="Hrouzek P."/>
            <person name="Sobotka R."/>
            <person name="Henderson W.M."/>
            <person name="Schmieder P."/>
            <person name="Williams S.M."/>
            <person name="Lauderdale J.D."/>
            <person name="Wilde H.D."/>
            <person name="Gerrin W."/>
            <person name="Kust A."/>
            <person name="Washington J.W."/>
            <person name="Wagner C."/>
            <person name="Geier B."/>
            <person name="Liebeke M."/>
            <person name="Enke H."/>
            <person name="Niedermeyer T.H.J."/>
            <person name="Wilde S.B."/>
        </authorList>
    </citation>
    <scope>NUCLEOTIDE SEQUENCE [LARGE SCALE GENOMIC DNA]</scope>
    <source>
        <strain evidence="2">Thurmond2011</strain>
    </source>
</reference>
<dbReference type="Proteomes" id="UP000667802">
    <property type="component" value="Unassembled WGS sequence"/>
</dbReference>
<evidence type="ECO:0000313" key="1">
    <source>
        <dbReference type="EMBL" id="MDR9897947.1"/>
    </source>
</evidence>
<name>A0AAP5MBI6_9CYAN</name>